<protein>
    <recommendedName>
        <fullName evidence="7">Chitin-binding type-2 domain-containing protein</fullName>
    </recommendedName>
</protein>
<dbReference type="PANTHER" id="PTHR23301">
    <property type="entry name" value="CHITIN BINDING PERITROPHIN-A"/>
    <property type="match status" value="1"/>
</dbReference>
<dbReference type="SMART" id="SM00494">
    <property type="entry name" value="ChtBD2"/>
    <property type="match status" value="6"/>
</dbReference>
<evidence type="ECO:0000256" key="4">
    <source>
        <dbReference type="ARBA" id="ARBA00023157"/>
    </source>
</evidence>
<accession>A0AAE1ARY8</accession>
<dbReference type="InterPro" id="IPR036508">
    <property type="entry name" value="Chitin-bd_dom_sf"/>
</dbReference>
<dbReference type="SUPFAM" id="SSF57625">
    <property type="entry name" value="Invertebrate chitin-binding proteins"/>
    <property type="match status" value="6"/>
</dbReference>
<evidence type="ECO:0000256" key="1">
    <source>
        <dbReference type="ARBA" id="ARBA00022669"/>
    </source>
</evidence>
<keyword evidence="4" id="KW-1015">Disulfide bond</keyword>
<feature type="domain" description="Chitin-binding type-2" evidence="7">
    <location>
        <begin position="170"/>
        <end position="226"/>
    </location>
</feature>
<sequence>MALGLRCLYDTGALVLLCAVSTLAQLETHPYITCPGQYNRLFQDPSDCSSYYICNNNRLSKGRCPAGQVYDPRHNSCGNYQTPSGCQSLGLTFSSSQVHHAPTYRCPESHGKFQDTNDCSGYYVCTNYQAHRYKCPNGQMFDPSTGVCSNIHNPVGCHAPDAVIVTGRGSGSCSQINAVSQDVNDCSKYFVCINYQLQSRTCPSGQLFDPSRLSCGYTQNPSGCRMPTFQSRQGTFQCTQANGQVQDTADCSRYYLCTNWQAQRMTCPNGQLFDPSRRSCGNINNPGNCHMPAGWRPSGGSSWIGQIIGSFQCRQASGQFQDSTDCSRYYLCTNWQAQRLTCPSGQLFDPSRGACGNINNPGNCQLPAGWRPSGGSSWGGPVTGSTTCPQERGEFPYAPDCSKFVRCDHFRATVLGCPGSLLFNPNRGYCDWPEHYSSHNSCTLPPNKGNPVMNIRRYY</sequence>
<evidence type="ECO:0000256" key="5">
    <source>
        <dbReference type="ARBA" id="ARBA00023180"/>
    </source>
</evidence>
<feature type="domain" description="Chitin-binding type-2" evidence="7">
    <location>
        <begin position="31"/>
        <end position="88"/>
    </location>
</feature>
<dbReference type="PROSITE" id="PS50940">
    <property type="entry name" value="CHIT_BIND_II"/>
    <property type="match status" value="6"/>
</dbReference>
<feature type="domain" description="Chitin-binding type-2" evidence="7">
    <location>
        <begin position="235"/>
        <end position="291"/>
    </location>
</feature>
<keyword evidence="5" id="KW-0325">Glycoprotein</keyword>
<reference evidence="8" key="1">
    <citation type="journal article" date="2023" name="G3 (Bethesda)">
        <title>A reference genome for the long-term kleptoplast-retaining sea slug Elysia crispata morphotype clarki.</title>
        <authorList>
            <person name="Eastman K.E."/>
            <person name="Pendleton A.L."/>
            <person name="Shaikh M.A."/>
            <person name="Suttiyut T."/>
            <person name="Ogas R."/>
            <person name="Tomko P."/>
            <person name="Gavelis G."/>
            <person name="Widhalm J.R."/>
            <person name="Wisecaver J.H."/>
        </authorList>
    </citation>
    <scope>NUCLEOTIDE SEQUENCE</scope>
    <source>
        <strain evidence="8">ECLA1</strain>
    </source>
</reference>
<evidence type="ECO:0000313" key="9">
    <source>
        <dbReference type="Proteomes" id="UP001283361"/>
    </source>
</evidence>
<evidence type="ECO:0000256" key="2">
    <source>
        <dbReference type="ARBA" id="ARBA00022729"/>
    </source>
</evidence>
<proteinExistence type="predicted"/>
<dbReference type="Pfam" id="PF01607">
    <property type="entry name" value="CBM_14"/>
    <property type="match status" value="6"/>
</dbReference>
<gene>
    <name evidence="8" type="ORF">RRG08_033760</name>
</gene>
<dbReference type="Gene3D" id="2.170.140.10">
    <property type="entry name" value="Chitin binding domain"/>
    <property type="match status" value="6"/>
</dbReference>
<keyword evidence="2 6" id="KW-0732">Signal</keyword>
<keyword evidence="1" id="KW-0147">Chitin-binding</keyword>
<dbReference type="PANTHER" id="PTHR23301:SF0">
    <property type="entry name" value="CHITIN-BINDING TYPE-2 DOMAIN-CONTAINING PROTEIN-RELATED"/>
    <property type="match status" value="1"/>
</dbReference>
<dbReference type="Proteomes" id="UP001283361">
    <property type="component" value="Unassembled WGS sequence"/>
</dbReference>
<evidence type="ECO:0000256" key="3">
    <source>
        <dbReference type="ARBA" id="ARBA00022737"/>
    </source>
</evidence>
<organism evidence="8 9">
    <name type="scientific">Elysia crispata</name>
    <name type="common">lettuce slug</name>
    <dbReference type="NCBI Taxonomy" id="231223"/>
    <lineage>
        <taxon>Eukaryota</taxon>
        <taxon>Metazoa</taxon>
        <taxon>Spiralia</taxon>
        <taxon>Lophotrochozoa</taxon>
        <taxon>Mollusca</taxon>
        <taxon>Gastropoda</taxon>
        <taxon>Heterobranchia</taxon>
        <taxon>Euthyneura</taxon>
        <taxon>Panpulmonata</taxon>
        <taxon>Sacoglossa</taxon>
        <taxon>Placobranchoidea</taxon>
        <taxon>Plakobranchidae</taxon>
        <taxon>Elysia</taxon>
    </lineage>
</organism>
<keyword evidence="3" id="KW-0677">Repeat</keyword>
<dbReference type="AlphaFoldDB" id="A0AAE1ARY8"/>
<evidence type="ECO:0000259" key="7">
    <source>
        <dbReference type="PROSITE" id="PS50940"/>
    </source>
</evidence>
<dbReference type="InterPro" id="IPR051940">
    <property type="entry name" value="Chitin_bind-dev_reg"/>
</dbReference>
<evidence type="ECO:0000313" key="8">
    <source>
        <dbReference type="EMBL" id="KAK3792909.1"/>
    </source>
</evidence>
<feature type="domain" description="Chitin-binding type-2" evidence="7">
    <location>
        <begin position="103"/>
        <end position="159"/>
    </location>
</feature>
<name>A0AAE1ARY8_9GAST</name>
<feature type="chain" id="PRO_5041925931" description="Chitin-binding type-2 domain-containing protein" evidence="6">
    <location>
        <begin position="25"/>
        <end position="459"/>
    </location>
</feature>
<feature type="signal peptide" evidence="6">
    <location>
        <begin position="1"/>
        <end position="24"/>
    </location>
</feature>
<feature type="domain" description="Chitin-binding type-2" evidence="7">
    <location>
        <begin position="310"/>
        <end position="366"/>
    </location>
</feature>
<evidence type="ECO:0000256" key="6">
    <source>
        <dbReference type="SAM" id="SignalP"/>
    </source>
</evidence>
<dbReference type="GO" id="GO:0005576">
    <property type="term" value="C:extracellular region"/>
    <property type="evidence" value="ECO:0007669"/>
    <property type="project" value="InterPro"/>
</dbReference>
<dbReference type="EMBL" id="JAWDGP010001311">
    <property type="protein sequence ID" value="KAK3792909.1"/>
    <property type="molecule type" value="Genomic_DNA"/>
</dbReference>
<dbReference type="InterPro" id="IPR002557">
    <property type="entry name" value="Chitin-bd_dom"/>
</dbReference>
<feature type="domain" description="Chitin-binding type-2" evidence="7">
    <location>
        <begin position="385"/>
        <end position="444"/>
    </location>
</feature>
<keyword evidence="9" id="KW-1185">Reference proteome</keyword>
<dbReference type="GO" id="GO:0008061">
    <property type="term" value="F:chitin binding"/>
    <property type="evidence" value="ECO:0007669"/>
    <property type="project" value="UniProtKB-KW"/>
</dbReference>
<comment type="caution">
    <text evidence="8">The sequence shown here is derived from an EMBL/GenBank/DDBJ whole genome shotgun (WGS) entry which is preliminary data.</text>
</comment>